<comment type="caution">
    <text evidence="1">The sequence shown here is derived from an EMBL/GenBank/DDBJ whole genome shotgun (WGS) entry which is preliminary data.</text>
</comment>
<accession>A0A9P4NKR9</accession>
<protein>
    <submittedName>
        <fullName evidence="1">Uncharacterized protein</fullName>
    </submittedName>
</protein>
<organism evidence="1 2">
    <name type="scientific">Tothia fuscella</name>
    <dbReference type="NCBI Taxonomy" id="1048955"/>
    <lineage>
        <taxon>Eukaryota</taxon>
        <taxon>Fungi</taxon>
        <taxon>Dikarya</taxon>
        <taxon>Ascomycota</taxon>
        <taxon>Pezizomycotina</taxon>
        <taxon>Dothideomycetes</taxon>
        <taxon>Pleosporomycetidae</taxon>
        <taxon>Venturiales</taxon>
        <taxon>Cylindrosympodiaceae</taxon>
        <taxon>Tothia</taxon>
    </lineage>
</organism>
<gene>
    <name evidence="1" type="ORF">EJ08DRAFT_736738</name>
</gene>
<dbReference type="AlphaFoldDB" id="A0A9P4NKR9"/>
<reference evidence="1" key="1">
    <citation type="journal article" date="2020" name="Stud. Mycol.">
        <title>101 Dothideomycetes genomes: a test case for predicting lifestyles and emergence of pathogens.</title>
        <authorList>
            <person name="Haridas S."/>
            <person name="Albert R."/>
            <person name="Binder M."/>
            <person name="Bloem J."/>
            <person name="Labutti K."/>
            <person name="Salamov A."/>
            <person name="Andreopoulos B."/>
            <person name="Baker S."/>
            <person name="Barry K."/>
            <person name="Bills G."/>
            <person name="Bluhm B."/>
            <person name="Cannon C."/>
            <person name="Castanera R."/>
            <person name="Culley D."/>
            <person name="Daum C."/>
            <person name="Ezra D."/>
            <person name="Gonzalez J."/>
            <person name="Henrissat B."/>
            <person name="Kuo A."/>
            <person name="Liang C."/>
            <person name="Lipzen A."/>
            <person name="Lutzoni F."/>
            <person name="Magnuson J."/>
            <person name="Mondo S."/>
            <person name="Nolan M."/>
            <person name="Ohm R."/>
            <person name="Pangilinan J."/>
            <person name="Park H.-J."/>
            <person name="Ramirez L."/>
            <person name="Alfaro M."/>
            <person name="Sun H."/>
            <person name="Tritt A."/>
            <person name="Yoshinaga Y."/>
            <person name="Zwiers L.-H."/>
            <person name="Turgeon B."/>
            <person name="Goodwin S."/>
            <person name="Spatafora J."/>
            <person name="Crous P."/>
            <person name="Grigoriev I."/>
        </authorList>
    </citation>
    <scope>NUCLEOTIDE SEQUENCE</scope>
    <source>
        <strain evidence="1">CBS 130266</strain>
    </source>
</reference>
<dbReference type="EMBL" id="MU007069">
    <property type="protein sequence ID" value="KAF2425540.1"/>
    <property type="molecule type" value="Genomic_DNA"/>
</dbReference>
<proteinExistence type="predicted"/>
<dbReference type="Proteomes" id="UP000800235">
    <property type="component" value="Unassembled WGS sequence"/>
</dbReference>
<evidence type="ECO:0000313" key="2">
    <source>
        <dbReference type="Proteomes" id="UP000800235"/>
    </source>
</evidence>
<name>A0A9P4NKR9_9PEZI</name>
<dbReference type="OrthoDB" id="3485856at2759"/>
<sequence>MLHGTFASKIGRAIKKQLHNLKKDQVEMRSFIEKIRLQKGAMFFEEGGQKFRHEPDMSFRHQNALWPGIVIEVAYSQKRKSLVKLANNYILNSDGGIGVFVGIELIYAESKEAGISTWRLKLTPGKDGEPAVAEVFQELNNELFRDAEGNPISYSPGLKLPLNDFALQSMSEGLPECSVIVDAEKLCTKLSKAEAEEEK</sequence>
<evidence type="ECO:0000313" key="1">
    <source>
        <dbReference type="EMBL" id="KAF2425540.1"/>
    </source>
</evidence>
<keyword evidence="2" id="KW-1185">Reference proteome</keyword>